<gene>
    <name evidence="2" type="ORF">BaRGS_00017528</name>
</gene>
<evidence type="ECO:0000313" key="2">
    <source>
        <dbReference type="EMBL" id="KAK7491257.1"/>
    </source>
</evidence>
<organism evidence="2 3">
    <name type="scientific">Batillaria attramentaria</name>
    <dbReference type="NCBI Taxonomy" id="370345"/>
    <lineage>
        <taxon>Eukaryota</taxon>
        <taxon>Metazoa</taxon>
        <taxon>Spiralia</taxon>
        <taxon>Lophotrochozoa</taxon>
        <taxon>Mollusca</taxon>
        <taxon>Gastropoda</taxon>
        <taxon>Caenogastropoda</taxon>
        <taxon>Sorbeoconcha</taxon>
        <taxon>Cerithioidea</taxon>
        <taxon>Batillariidae</taxon>
        <taxon>Batillaria</taxon>
    </lineage>
</organism>
<feature type="compositionally biased region" description="Basic and acidic residues" evidence="1">
    <location>
        <begin position="130"/>
        <end position="143"/>
    </location>
</feature>
<reference evidence="2 3" key="1">
    <citation type="journal article" date="2023" name="Sci. Data">
        <title>Genome assembly of the Korean intertidal mud-creeper Batillaria attramentaria.</title>
        <authorList>
            <person name="Patra A.K."/>
            <person name="Ho P.T."/>
            <person name="Jun S."/>
            <person name="Lee S.J."/>
            <person name="Kim Y."/>
            <person name="Won Y.J."/>
        </authorList>
    </citation>
    <scope>NUCLEOTIDE SEQUENCE [LARGE SCALE GENOMIC DNA]</scope>
    <source>
        <strain evidence="2">Wonlab-2016</strain>
    </source>
</reference>
<accession>A0ABD0KVY1</accession>
<name>A0ABD0KVY1_9CAEN</name>
<comment type="caution">
    <text evidence="2">The sequence shown here is derived from an EMBL/GenBank/DDBJ whole genome shotgun (WGS) entry which is preliminary data.</text>
</comment>
<feature type="non-terminal residue" evidence="2">
    <location>
        <position position="143"/>
    </location>
</feature>
<evidence type="ECO:0000256" key="1">
    <source>
        <dbReference type="SAM" id="MobiDB-lite"/>
    </source>
</evidence>
<evidence type="ECO:0000313" key="3">
    <source>
        <dbReference type="Proteomes" id="UP001519460"/>
    </source>
</evidence>
<dbReference type="EMBL" id="JACVVK020000117">
    <property type="protein sequence ID" value="KAK7491257.1"/>
    <property type="molecule type" value="Genomic_DNA"/>
</dbReference>
<feature type="region of interest" description="Disordered" evidence="1">
    <location>
        <begin position="122"/>
        <end position="143"/>
    </location>
</feature>
<keyword evidence="3" id="KW-1185">Reference proteome</keyword>
<sequence>MPDVSAPGPNTRTMFERAMAYVCIHTCVRFNFTFYRTPRPRSLHVELPPHTTGVQIVLTDRLWKLGKGELRLARQWQKQAGTLASLVPDPWGPFVRRGTASAARTILKIGITASISSSSSFLHAQASGNNRKDEGEREDTRPA</sequence>
<proteinExistence type="predicted"/>
<protein>
    <submittedName>
        <fullName evidence="2">Uncharacterized protein</fullName>
    </submittedName>
</protein>
<dbReference type="AlphaFoldDB" id="A0ABD0KVY1"/>
<dbReference type="Proteomes" id="UP001519460">
    <property type="component" value="Unassembled WGS sequence"/>
</dbReference>